<keyword evidence="1" id="KW-0732">Signal</keyword>
<dbReference type="Gene3D" id="1.25.40.390">
    <property type="match status" value="1"/>
</dbReference>
<dbReference type="EMBL" id="VWLE01000053">
    <property type="protein sequence ID" value="KAA3953381.1"/>
    <property type="molecule type" value="Genomic_DNA"/>
</dbReference>
<dbReference type="InterPro" id="IPR033985">
    <property type="entry name" value="SusD-like_N"/>
</dbReference>
<dbReference type="InterPro" id="IPR011990">
    <property type="entry name" value="TPR-like_helical_dom_sf"/>
</dbReference>
<gene>
    <name evidence="3" type="ORF">F3D71_06140</name>
</gene>
<evidence type="ECO:0000256" key="1">
    <source>
        <dbReference type="SAM" id="SignalP"/>
    </source>
</evidence>
<dbReference type="PROSITE" id="PS51257">
    <property type="entry name" value="PROKAR_LIPOPROTEIN"/>
    <property type="match status" value="1"/>
</dbReference>
<dbReference type="SUPFAM" id="SSF48452">
    <property type="entry name" value="TPR-like"/>
    <property type="match status" value="1"/>
</dbReference>
<comment type="caution">
    <text evidence="3">The sequence shown here is derived from an EMBL/GenBank/DDBJ whole genome shotgun (WGS) entry which is preliminary data.</text>
</comment>
<sequence length="242" mass="26661">MKSTIYKIAALTFAVASMSACSLDEYNPSQKTGDEILATFDGLKGLQSYCYSSLYGQLFSVYDFLSVAEGGTDCWITPAGNPDYAKQVIYYDGLATNTNATNKLFGQAYSMIGNCNAVVNRAELLTDGNEKDITTLVAEARCLRAFYYSILVNTYGNVTLTLEESSQDPILTPQRNSIEELYTQIIDDLKFAANNLEDTPYDNNRARVTKKTALGLLARVYAQGGGEYGLTEEGVSYWQRAK</sequence>
<feature type="domain" description="SusD-like N-terminal" evidence="2">
    <location>
        <begin position="92"/>
        <end position="221"/>
    </location>
</feature>
<evidence type="ECO:0000259" key="2">
    <source>
        <dbReference type="Pfam" id="PF14322"/>
    </source>
</evidence>
<feature type="signal peptide" evidence="1">
    <location>
        <begin position="1"/>
        <end position="22"/>
    </location>
</feature>
<evidence type="ECO:0000313" key="4">
    <source>
        <dbReference type="Proteomes" id="UP000323717"/>
    </source>
</evidence>
<name>A0A5M5C6K3_BACOV</name>
<dbReference type="AlphaFoldDB" id="A0A5M5C6K3"/>
<feature type="chain" id="PRO_5024340033" evidence="1">
    <location>
        <begin position="23"/>
        <end position="242"/>
    </location>
</feature>
<evidence type="ECO:0000313" key="3">
    <source>
        <dbReference type="EMBL" id="KAA3953381.1"/>
    </source>
</evidence>
<accession>A0A5M5C6K3</accession>
<organism evidence="3 4">
    <name type="scientific">Bacteroides ovatus</name>
    <dbReference type="NCBI Taxonomy" id="28116"/>
    <lineage>
        <taxon>Bacteria</taxon>
        <taxon>Pseudomonadati</taxon>
        <taxon>Bacteroidota</taxon>
        <taxon>Bacteroidia</taxon>
        <taxon>Bacteroidales</taxon>
        <taxon>Bacteroidaceae</taxon>
        <taxon>Bacteroides</taxon>
    </lineage>
</organism>
<dbReference type="Proteomes" id="UP000323717">
    <property type="component" value="Unassembled WGS sequence"/>
</dbReference>
<proteinExistence type="predicted"/>
<reference evidence="3 4" key="1">
    <citation type="journal article" date="2019" name="Nat. Med.">
        <title>A library of human gut bacterial isolates paired with longitudinal multiomics data enables mechanistic microbiome research.</title>
        <authorList>
            <person name="Poyet M."/>
            <person name="Groussin M."/>
            <person name="Gibbons S.M."/>
            <person name="Avila-Pacheco J."/>
            <person name="Jiang X."/>
            <person name="Kearney S.M."/>
            <person name="Perrotta A.R."/>
            <person name="Berdy B."/>
            <person name="Zhao S."/>
            <person name="Lieberman T.D."/>
            <person name="Swanson P.K."/>
            <person name="Smith M."/>
            <person name="Roesemann S."/>
            <person name="Alexander J.E."/>
            <person name="Rich S.A."/>
            <person name="Livny J."/>
            <person name="Vlamakis H."/>
            <person name="Clish C."/>
            <person name="Bullock K."/>
            <person name="Deik A."/>
            <person name="Scott J."/>
            <person name="Pierce K.A."/>
            <person name="Xavier R.J."/>
            <person name="Alm E.J."/>
        </authorList>
    </citation>
    <scope>NUCLEOTIDE SEQUENCE [LARGE SCALE GENOMIC DNA]</scope>
    <source>
        <strain evidence="3 4">BIOML-A163</strain>
    </source>
</reference>
<dbReference type="Pfam" id="PF14322">
    <property type="entry name" value="SusD-like_3"/>
    <property type="match status" value="1"/>
</dbReference>
<protein>
    <submittedName>
        <fullName evidence="3">RagB/SusD family nutrient uptake outer membrane protein</fullName>
    </submittedName>
</protein>
<feature type="non-terminal residue" evidence="3">
    <location>
        <position position="242"/>
    </location>
</feature>